<evidence type="ECO:0000313" key="3">
    <source>
        <dbReference type="EMBL" id="WTY95612.1"/>
    </source>
</evidence>
<evidence type="ECO:0008006" key="4">
    <source>
        <dbReference type="Google" id="ProtNLM"/>
    </source>
</evidence>
<feature type="transmembrane region" description="Helical" evidence="2">
    <location>
        <begin position="160"/>
        <end position="178"/>
    </location>
</feature>
<gene>
    <name evidence="3" type="ORF">OG626_12235</name>
</gene>
<dbReference type="EMBL" id="CP109535">
    <property type="protein sequence ID" value="WTY95612.1"/>
    <property type="molecule type" value="Genomic_DNA"/>
</dbReference>
<keyword evidence="2" id="KW-0812">Transmembrane</keyword>
<dbReference type="AlphaFoldDB" id="A0AAU3GUW3"/>
<feature type="transmembrane region" description="Helical" evidence="2">
    <location>
        <begin position="276"/>
        <end position="295"/>
    </location>
</feature>
<feature type="transmembrane region" description="Helical" evidence="2">
    <location>
        <begin position="120"/>
        <end position="140"/>
    </location>
</feature>
<feature type="transmembrane region" description="Helical" evidence="2">
    <location>
        <begin position="237"/>
        <end position="256"/>
    </location>
</feature>
<feature type="transmembrane region" description="Helical" evidence="2">
    <location>
        <begin position="85"/>
        <end position="108"/>
    </location>
</feature>
<feature type="transmembrane region" description="Helical" evidence="2">
    <location>
        <begin position="56"/>
        <end position="76"/>
    </location>
</feature>
<keyword evidence="2" id="KW-0472">Membrane</keyword>
<proteinExistence type="predicted"/>
<evidence type="ECO:0000256" key="1">
    <source>
        <dbReference type="SAM" id="MobiDB-lite"/>
    </source>
</evidence>
<feature type="region of interest" description="Disordered" evidence="1">
    <location>
        <begin position="305"/>
        <end position="366"/>
    </location>
</feature>
<feature type="compositionally biased region" description="Low complexity" evidence="1">
    <location>
        <begin position="321"/>
        <end position="337"/>
    </location>
</feature>
<feature type="transmembrane region" description="Helical" evidence="2">
    <location>
        <begin position="211"/>
        <end position="230"/>
    </location>
</feature>
<sequence length="366" mass="38157">MILTRGARITGAVLCAVLAALVAAWIVRDARALGDPMDLLRYWAGYRDEWPKALPATLQADPVLFVVLVAALIAALRSSVAASTLVVTGLVTLALRLPGVWTIGSTWMGPRYSDELRTRALVGTFVALAAGLALVVIGTVGRRQPEDTYEPRPTRPGQGAGVTAFLLLGASGAVMIAWEIRQLFTLPDELYPAWFIGGKVLTIGLTATPPGWSGVAIGVICLVVAWTALFRAVHARPLGMIVAGLLLVSGGCGIARMVHDASLEHFGDAPFEQQLIMLTSFLFALAGAVTLPLLARRGFERVEGQDGQGYGGYGHPPADTPGYGYPRPGAAPGFGHPQSGGPGYGYPQSGGGPGSPPPPASPPPGW</sequence>
<protein>
    <recommendedName>
        <fullName evidence="4">Integral membrane protein</fullName>
    </recommendedName>
</protein>
<accession>A0AAU3GUW3</accession>
<feature type="compositionally biased region" description="Gly residues" evidence="1">
    <location>
        <begin position="338"/>
        <end position="353"/>
    </location>
</feature>
<evidence type="ECO:0000256" key="2">
    <source>
        <dbReference type="SAM" id="Phobius"/>
    </source>
</evidence>
<feature type="compositionally biased region" description="Pro residues" evidence="1">
    <location>
        <begin position="354"/>
        <end position="366"/>
    </location>
</feature>
<organism evidence="3">
    <name type="scientific">Streptomyces sp. NBC_01401</name>
    <dbReference type="NCBI Taxonomy" id="2903854"/>
    <lineage>
        <taxon>Bacteria</taxon>
        <taxon>Bacillati</taxon>
        <taxon>Actinomycetota</taxon>
        <taxon>Actinomycetes</taxon>
        <taxon>Kitasatosporales</taxon>
        <taxon>Streptomycetaceae</taxon>
        <taxon>Streptomyces</taxon>
    </lineage>
</organism>
<keyword evidence="2" id="KW-1133">Transmembrane helix</keyword>
<reference evidence="3" key="1">
    <citation type="submission" date="2022-10" db="EMBL/GenBank/DDBJ databases">
        <title>The complete genomes of actinobacterial strains from the NBC collection.</title>
        <authorList>
            <person name="Joergensen T.S."/>
            <person name="Alvarez Arevalo M."/>
            <person name="Sterndorff E.B."/>
            <person name="Faurdal D."/>
            <person name="Vuksanovic O."/>
            <person name="Mourched A.-S."/>
            <person name="Charusanti P."/>
            <person name="Shaw S."/>
            <person name="Blin K."/>
            <person name="Weber T."/>
        </authorList>
    </citation>
    <scope>NUCLEOTIDE SEQUENCE</scope>
    <source>
        <strain evidence="3">NBC_01401</strain>
    </source>
</reference>
<name>A0AAU3GUW3_9ACTN</name>